<feature type="domain" description="AB hydrolase-1" evidence="1">
    <location>
        <begin position="25"/>
        <end position="201"/>
    </location>
</feature>
<dbReference type="PANTHER" id="PTHR43689">
    <property type="entry name" value="HYDROLASE"/>
    <property type="match status" value="1"/>
</dbReference>
<accession>A0ABW1MGZ9</accession>
<dbReference type="RefSeq" id="WP_281179327.1">
    <property type="nucleotide sequence ID" value="NZ_JBHSPX010000004.1"/>
</dbReference>
<evidence type="ECO:0000313" key="2">
    <source>
        <dbReference type="EMBL" id="MFC6063031.1"/>
    </source>
</evidence>
<dbReference type="EMBL" id="JBHSPX010000004">
    <property type="protein sequence ID" value="MFC6063031.1"/>
    <property type="molecule type" value="Genomic_DNA"/>
</dbReference>
<dbReference type="PANTHER" id="PTHR43689:SF8">
    <property type="entry name" value="ALPHA_BETA-HYDROLASES SUPERFAMILY PROTEIN"/>
    <property type="match status" value="1"/>
</dbReference>
<dbReference type="Gene3D" id="3.40.50.1820">
    <property type="entry name" value="alpha/beta hydrolase"/>
    <property type="match status" value="1"/>
</dbReference>
<dbReference type="SUPFAM" id="SSF53474">
    <property type="entry name" value="alpha/beta-Hydrolases"/>
    <property type="match status" value="1"/>
</dbReference>
<organism evidence="2 3">
    <name type="scientific">Streptomyces ochraceiscleroticus</name>
    <dbReference type="NCBI Taxonomy" id="47761"/>
    <lineage>
        <taxon>Bacteria</taxon>
        <taxon>Bacillati</taxon>
        <taxon>Actinomycetota</taxon>
        <taxon>Actinomycetes</taxon>
        <taxon>Kitasatosporales</taxon>
        <taxon>Streptomycetaceae</taxon>
        <taxon>Streptomyces</taxon>
    </lineage>
</organism>
<proteinExistence type="predicted"/>
<reference evidence="3" key="1">
    <citation type="journal article" date="2019" name="Int. J. Syst. Evol. Microbiol.">
        <title>The Global Catalogue of Microorganisms (GCM) 10K type strain sequencing project: providing services to taxonomists for standard genome sequencing and annotation.</title>
        <authorList>
            <consortium name="The Broad Institute Genomics Platform"/>
            <consortium name="The Broad Institute Genome Sequencing Center for Infectious Disease"/>
            <person name="Wu L."/>
            <person name="Ma J."/>
        </authorList>
    </citation>
    <scope>NUCLEOTIDE SEQUENCE [LARGE SCALE GENOMIC DNA]</scope>
    <source>
        <strain evidence="3">CGMCC 1.15180</strain>
    </source>
</reference>
<dbReference type="Pfam" id="PF12697">
    <property type="entry name" value="Abhydrolase_6"/>
    <property type="match status" value="1"/>
</dbReference>
<comment type="caution">
    <text evidence="2">The sequence shown here is derived from an EMBL/GenBank/DDBJ whole genome shotgun (WGS) entry which is preliminary data.</text>
</comment>
<sequence length="226" mass="24543">MFKALRGRLQRLGDLLGTKRPEDFADHRTHVVGHSLGGLIALRLRKAGLVRSVTALAPAGFWSEAERRYAFAVLNAVRRGTRILPDAVWDFSVTSTAEAAAGGRRAQALRSRYLSPELVADIRTMRDAVGFESVLQAGRLRGLFTGDIPDVLVTIAWGSRDGLLPQWQSNRVQALIPTARQVVLPSCGHVPFRQAPELVARVILDGSCPAASRSARATPGPLPRRA</sequence>
<dbReference type="InterPro" id="IPR000073">
    <property type="entry name" value="AB_hydrolase_1"/>
</dbReference>
<keyword evidence="2" id="KW-0378">Hydrolase</keyword>
<dbReference type="Proteomes" id="UP001596139">
    <property type="component" value="Unassembled WGS sequence"/>
</dbReference>
<dbReference type="GO" id="GO:0016787">
    <property type="term" value="F:hydrolase activity"/>
    <property type="evidence" value="ECO:0007669"/>
    <property type="project" value="UniProtKB-KW"/>
</dbReference>
<evidence type="ECO:0000259" key="1">
    <source>
        <dbReference type="Pfam" id="PF12697"/>
    </source>
</evidence>
<keyword evidence="3" id="KW-1185">Reference proteome</keyword>
<dbReference type="InterPro" id="IPR029058">
    <property type="entry name" value="AB_hydrolase_fold"/>
</dbReference>
<evidence type="ECO:0000313" key="3">
    <source>
        <dbReference type="Proteomes" id="UP001596139"/>
    </source>
</evidence>
<name>A0ABW1MGZ9_9ACTN</name>
<gene>
    <name evidence="2" type="ORF">ACFP4F_10760</name>
</gene>
<protein>
    <submittedName>
        <fullName evidence="2">Alpha/beta fold hydrolase</fullName>
    </submittedName>
</protein>